<proteinExistence type="inferred from homology"/>
<dbReference type="Gene3D" id="1.10.630.10">
    <property type="entry name" value="Cytochrome P450"/>
    <property type="match status" value="1"/>
</dbReference>
<evidence type="ECO:0000313" key="16">
    <source>
        <dbReference type="Proteomes" id="UP000053477"/>
    </source>
</evidence>
<dbReference type="InterPro" id="IPR002401">
    <property type="entry name" value="Cyt_P450_E_grp-I"/>
</dbReference>
<keyword evidence="10 13" id="KW-0408">Iron</keyword>
<dbReference type="InterPro" id="IPR017972">
    <property type="entry name" value="Cyt_P450_CS"/>
</dbReference>
<evidence type="ECO:0000256" key="9">
    <source>
        <dbReference type="ARBA" id="ARBA00023002"/>
    </source>
</evidence>
<evidence type="ECO:0000256" key="5">
    <source>
        <dbReference type="ARBA" id="ARBA00022617"/>
    </source>
</evidence>
<keyword evidence="7 13" id="KW-0479">Metal-binding</keyword>
<evidence type="ECO:0000256" key="13">
    <source>
        <dbReference type="PIRSR" id="PIRSR602401-1"/>
    </source>
</evidence>
<dbReference type="InterPro" id="IPR001128">
    <property type="entry name" value="Cyt_P450"/>
</dbReference>
<keyword evidence="16" id="KW-1185">Reference proteome</keyword>
<dbReference type="Proteomes" id="UP000053477">
    <property type="component" value="Unassembled WGS sequence"/>
</dbReference>
<dbReference type="InterPro" id="IPR050364">
    <property type="entry name" value="Cytochrome_P450_fung"/>
</dbReference>
<keyword evidence="5 13" id="KW-0349">Heme</keyword>
<evidence type="ECO:0000256" key="1">
    <source>
        <dbReference type="ARBA" id="ARBA00001971"/>
    </source>
</evidence>
<reference evidence="15 16" key="1">
    <citation type="submission" date="2015-04" db="EMBL/GenBank/DDBJ databases">
        <title>Complete genome sequence of Schizopora paradoxa KUC8140, a cosmopolitan wood degrader in East Asia.</title>
        <authorList>
            <consortium name="DOE Joint Genome Institute"/>
            <person name="Min B."/>
            <person name="Park H."/>
            <person name="Jang Y."/>
            <person name="Kim J.-J."/>
            <person name="Kim K.H."/>
            <person name="Pangilinan J."/>
            <person name="Lipzen A."/>
            <person name="Riley R."/>
            <person name="Grigoriev I.V."/>
            <person name="Spatafora J.W."/>
            <person name="Choi I.-G."/>
        </authorList>
    </citation>
    <scope>NUCLEOTIDE SEQUENCE [LARGE SCALE GENOMIC DNA]</scope>
    <source>
        <strain evidence="15 16">KUC8140</strain>
    </source>
</reference>
<evidence type="ECO:0000256" key="11">
    <source>
        <dbReference type="ARBA" id="ARBA00023033"/>
    </source>
</evidence>
<name>A0A0H2S0R5_9AGAM</name>
<dbReference type="PROSITE" id="PS00086">
    <property type="entry name" value="CYTOCHROME_P450"/>
    <property type="match status" value="1"/>
</dbReference>
<protein>
    <submittedName>
        <fullName evidence="15">Cytochrome P450</fullName>
    </submittedName>
</protein>
<dbReference type="PRINTS" id="PR00463">
    <property type="entry name" value="EP450I"/>
</dbReference>
<evidence type="ECO:0000256" key="3">
    <source>
        <dbReference type="ARBA" id="ARBA00005179"/>
    </source>
</evidence>
<dbReference type="GO" id="GO:0004497">
    <property type="term" value="F:monooxygenase activity"/>
    <property type="evidence" value="ECO:0007669"/>
    <property type="project" value="UniProtKB-KW"/>
</dbReference>
<keyword evidence="8" id="KW-1133">Transmembrane helix</keyword>
<evidence type="ECO:0000256" key="7">
    <source>
        <dbReference type="ARBA" id="ARBA00022723"/>
    </source>
</evidence>
<dbReference type="OrthoDB" id="2789670at2759"/>
<evidence type="ECO:0000313" key="15">
    <source>
        <dbReference type="EMBL" id="KLO17437.1"/>
    </source>
</evidence>
<accession>A0A0H2S0R5</accession>
<dbReference type="InParanoid" id="A0A0H2S0R5"/>
<evidence type="ECO:0000256" key="8">
    <source>
        <dbReference type="ARBA" id="ARBA00022989"/>
    </source>
</evidence>
<dbReference type="EMBL" id="KQ085905">
    <property type="protein sequence ID" value="KLO17437.1"/>
    <property type="molecule type" value="Genomic_DNA"/>
</dbReference>
<comment type="pathway">
    <text evidence="3">Secondary metabolite biosynthesis.</text>
</comment>
<dbReference type="STRING" id="27342.A0A0H2S0R5"/>
<keyword evidence="6" id="KW-0812">Transmembrane</keyword>
<dbReference type="GO" id="GO:0016020">
    <property type="term" value="C:membrane"/>
    <property type="evidence" value="ECO:0007669"/>
    <property type="project" value="UniProtKB-SubCell"/>
</dbReference>
<dbReference type="AlphaFoldDB" id="A0A0H2S0R5"/>
<dbReference type="PANTHER" id="PTHR46300:SF2">
    <property type="entry name" value="CYTOCHROME P450 MONOOXYGENASE ALNH-RELATED"/>
    <property type="match status" value="1"/>
</dbReference>
<evidence type="ECO:0000256" key="14">
    <source>
        <dbReference type="RuleBase" id="RU000461"/>
    </source>
</evidence>
<keyword evidence="9 14" id="KW-0560">Oxidoreductase</keyword>
<dbReference type="PANTHER" id="PTHR46300">
    <property type="entry name" value="P450, PUTATIVE (EUROFUNG)-RELATED-RELATED"/>
    <property type="match status" value="1"/>
</dbReference>
<comment type="subcellular location">
    <subcellularLocation>
        <location evidence="2">Membrane</location>
    </subcellularLocation>
</comment>
<dbReference type="PRINTS" id="PR00385">
    <property type="entry name" value="P450"/>
</dbReference>
<evidence type="ECO:0000256" key="6">
    <source>
        <dbReference type="ARBA" id="ARBA00022692"/>
    </source>
</evidence>
<evidence type="ECO:0000256" key="12">
    <source>
        <dbReference type="ARBA" id="ARBA00023136"/>
    </source>
</evidence>
<organism evidence="15 16">
    <name type="scientific">Schizopora paradoxa</name>
    <dbReference type="NCBI Taxonomy" id="27342"/>
    <lineage>
        <taxon>Eukaryota</taxon>
        <taxon>Fungi</taxon>
        <taxon>Dikarya</taxon>
        <taxon>Basidiomycota</taxon>
        <taxon>Agaricomycotina</taxon>
        <taxon>Agaricomycetes</taxon>
        <taxon>Hymenochaetales</taxon>
        <taxon>Schizoporaceae</taxon>
        <taxon>Schizopora</taxon>
    </lineage>
</organism>
<dbReference type="GO" id="GO:0020037">
    <property type="term" value="F:heme binding"/>
    <property type="evidence" value="ECO:0007669"/>
    <property type="project" value="InterPro"/>
</dbReference>
<dbReference type="CDD" id="cd11065">
    <property type="entry name" value="CYP64-like"/>
    <property type="match status" value="1"/>
</dbReference>
<keyword evidence="11 14" id="KW-0503">Monooxygenase</keyword>
<dbReference type="GO" id="GO:0005506">
    <property type="term" value="F:iron ion binding"/>
    <property type="evidence" value="ECO:0007669"/>
    <property type="project" value="InterPro"/>
</dbReference>
<dbReference type="GO" id="GO:0016705">
    <property type="term" value="F:oxidoreductase activity, acting on paired donors, with incorporation or reduction of molecular oxygen"/>
    <property type="evidence" value="ECO:0007669"/>
    <property type="project" value="InterPro"/>
</dbReference>
<gene>
    <name evidence="15" type="ORF">SCHPADRAFT_169351</name>
</gene>
<dbReference type="Pfam" id="PF00067">
    <property type="entry name" value="p450"/>
    <property type="match status" value="1"/>
</dbReference>
<comment type="similarity">
    <text evidence="4 14">Belongs to the cytochrome P450 family.</text>
</comment>
<evidence type="ECO:0000256" key="4">
    <source>
        <dbReference type="ARBA" id="ARBA00010617"/>
    </source>
</evidence>
<dbReference type="InterPro" id="IPR036396">
    <property type="entry name" value="Cyt_P450_sf"/>
</dbReference>
<evidence type="ECO:0000256" key="10">
    <source>
        <dbReference type="ARBA" id="ARBA00023004"/>
    </source>
</evidence>
<feature type="binding site" description="axial binding residue" evidence="13">
    <location>
        <position position="416"/>
    </location>
    <ligand>
        <name>heme</name>
        <dbReference type="ChEBI" id="CHEBI:30413"/>
    </ligand>
    <ligandPart>
        <name>Fe</name>
        <dbReference type="ChEBI" id="CHEBI:18248"/>
    </ligandPart>
</feature>
<evidence type="ECO:0000256" key="2">
    <source>
        <dbReference type="ARBA" id="ARBA00004370"/>
    </source>
</evidence>
<keyword evidence="12" id="KW-0472">Membrane</keyword>
<dbReference type="SUPFAM" id="SSF48264">
    <property type="entry name" value="Cytochrome P450"/>
    <property type="match status" value="1"/>
</dbReference>
<comment type="cofactor">
    <cofactor evidence="1 13">
        <name>heme</name>
        <dbReference type="ChEBI" id="CHEBI:30413"/>
    </cofactor>
</comment>
<sequence>MLIASAKKYPPSPPSYPFVGQTFEIPQTKPWLYFRELGKTYGSIVRLSLGGDEVLLVNDAEDALELLSRRSSNYSSRKQLVYGAKYQSKGKRLVHMNYGEELRKQRAAFHNMFQPRAVGAYQPLQERASLRLLRSILEKPREMWMNTKEYAASIVYMLSYGKDLKDGGEDLKTILDIVDGFVRDCMPGAHLVDTFPILDVLPDILSPWRKEASDKHMFEMRLYQRLLLEAKDKTYTATNDGDCFASRVWADKDKHQLDLVSMSYLVGSAVEAGTDTPTSTILFFLAAAVLYPDAYRKAQQEIDSVVGADGSMIPTFANVDDLPYCFAYAKEVLRWMPTAPVAFPHFSDRDDEYKGYFIRGKTTIVPNVWSMHRNEEAHPNPSKFIPERYFEGIKRPIKLGDLTEGHYGFGFGRRSCPGKYLAVQTVWIAIVRVIWGFNIGHARDENGNIIPVDPMDCIAGITTKPKEFPLEIRCRSSVHEETMKRVSDGIM</sequence>